<dbReference type="InterPro" id="IPR036890">
    <property type="entry name" value="HATPase_C_sf"/>
</dbReference>
<dbReference type="InterPro" id="IPR004358">
    <property type="entry name" value="Sig_transdc_His_kin-like_C"/>
</dbReference>
<evidence type="ECO:0000256" key="5">
    <source>
        <dbReference type="ARBA" id="ARBA00022741"/>
    </source>
</evidence>
<organism evidence="11 12">
    <name type="scientific">Vallitalea guaymasensis</name>
    <dbReference type="NCBI Taxonomy" id="1185412"/>
    <lineage>
        <taxon>Bacteria</taxon>
        <taxon>Bacillati</taxon>
        <taxon>Bacillota</taxon>
        <taxon>Clostridia</taxon>
        <taxon>Lachnospirales</taxon>
        <taxon>Vallitaleaceae</taxon>
        <taxon>Vallitalea</taxon>
    </lineage>
</organism>
<dbReference type="SMART" id="SM00387">
    <property type="entry name" value="HATPase_c"/>
    <property type="match status" value="1"/>
</dbReference>
<name>A0A8J8SBW6_9FIRM</name>
<feature type="domain" description="Histidine kinase" evidence="10">
    <location>
        <begin position="539"/>
        <end position="762"/>
    </location>
</feature>
<sequence>MAKIPFNVSARTARLIGRENVSNLGGALTELIKNTYDADASVCILYYEKTTNSLVIADNGIGMTEKIVIDNWMTIGNSTKTTNFKTISGRIKTGEKGIGRFALDRISSNCIMHTISEDSNFQWTLNWDDFGENALITETYAELNSSNESLCSFLKFVKNSNVIKLVNRELKNTGTCFRLTGLRDEWNSGIIVHIRNTLSKLLPPDNRNGFKLYFFEESSTMKESIIKSAFLDTYDYKINFELYNNNQCTVTINRNEFDFGNKFEKIMNDAFFTNEDRNYFKGKPIIINTNLKKLLPGADNIDNLGEISGDIYFYKLRYQEKYADRYFYKEFTSRKANFKEISGIKIYRDNFIVRPYGFYDTSGYDWLNLSTRKAESPAAISHKSGSWRVQANQMCGQVFISRLNRALPDKSSREGIVETSEFILFREFITKIISYFEYDRQYVIRKLDTYQKKVAEGEKALELAKLALEKLERKDANNDTRNNEKNNEYNNNYSEQKDEKETYNNFKKAIEYQEERIESLETEMGLLRTLATTGVVVNTYIHEIKALTTKMNMGIKEAYELLQEDNNQDGAIKELKKLRKLRKDFTSWFKVTLDSVKKDKRKRKKINLYELIENTILMWRDAQKDIIEYKVIKQAEVTLRCFAFDFESIINNLVTNSFSAFKIAGIQAPKIKISLGYNSEYNYIKYEDNGPGLSEAFKENPDEILEQNVTDRRNGNNELIGTGMGLWIVKNIIQEYNGYIDLSSNSTLKEGFQIILYFKGGQKN</sequence>
<proteinExistence type="predicted"/>
<protein>
    <recommendedName>
        <fullName evidence="2">histidine kinase</fullName>
        <ecNumber evidence="2">2.7.13.3</ecNumber>
    </recommendedName>
</protein>
<dbReference type="PRINTS" id="PR00344">
    <property type="entry name" value="BCTRLSENSOR"/>
</dbReference>
<dbReference type="PANTHER" id="PTHR43065:SF10">
    <property type="entry name" value="PEROXIDE STRESS-ACTIVATED HISTIDINE KINASE MAK3"/>
    <property type="match status" value="1"/>
</dbReference>
<keyword evidence="8" id="KW-0902">Two-component regulatory system</keyword>
<evidence type="ECO:0000256" key="1">
    <source>
        <dbReference type="ARBA" id="ARBA00000085"/>
    </source>
</evidence>
<evidence type="ECO:0000259" key="10">
    <source>
        <dbReference type="PROSITE" id="PS50109"/>
    </source>
</evidence>
<reference evidence="11 12" key="1">
    <citation type="submission" date="2020-07" db="EMBL/GenBank/DDBJ databases">
        <title>Vallitalea guaymasensis genome.</title>
        <authorList>
            <person name="Postec A."/>
        </authorList>
    </citation>
    <scope>NUCLEOTIDE SEQUENCE [LARGE SCALE GENOMIC DNA]</scope>
    <source>
        <strain evidence="11 12">Ra1766G1</strain>
    </source>
</reference>
<evidence type="ECO:0000313" key="12">
    <source>
        <dbReference type="Proteomes" id="UP000677305"/>
    </source>
</evidence>
<evidence type="ECO:0000256" key="2">
    <source>
        <dbReference type="ARBA" id="ARBA00012438"/>
    </source>
</evidence>
<evidence type="ECO:0000313" key="11">
    <source>
        <dbReference type="EMBL" id="QUH28825.1"/>
    </source>
</evidence>
<dbReference type="AlphaFoldDB" id="A0A8J8SBW6"/>
<dbReference type="InterPro" id="IPR003594">
    <property type="entry name" value="HATPase_dom"/>
</dbReference>
<dbReference type="InterPro" id="IPR005467">
    <property type="entry name" value="His_kinase_dom"/>
</dbReference>
<feature type="region of interest" description="Disordered" evidence="9">
    <location>
        <begin position="474"/>
        <end position="500"/>
    </location>
</feature>
<dbReference type="PANTHER" id="PTHR43065">
    <property type="entry name" value="SENSOR HISTIDINE KINASE"/>
    <property type="match status" value="1"/>
</dbReference>
<dbReference type="GO" id="GO:0005524">
    <property type="term" value="F:ATP binding"/>
    <property type="evidence" value="ECO:0007669"/>
    <property type="project" value="UniProtKB-KW"/>
</dbReference>
<evidence type="ECO:0000256" key="7">
    <source>
        <dbReference type="ARBA" id="ARBA00022840"/>
    </source>
</evidence>
<evidence type="ECO:0000256" key="8">
    <source>
        <dbReference type="ARBA" id="ARBA00023012"/>
    </source>
</evidence>
<dbReference type="PROSITE" id="PS50109">
    <property type="entry name" value="HIS_KIN"/>
    <property type="match status" value="1"/>
</dbReference>
<gene>
    <name evidence="11" type="ORF">HYG85_07815</name>
</gene>
<keyword evidence="12" id="KW-1185">Reference proteome</keyword>
<dbReference type="Gene3D" id="3.30.565.10">
    <property type="entry name" value="Histidine kinase-like ATPase, C-terminal domain"/>
    <property type="match status" value="2"/>
</dbReference>
<evidence type="ECO:0000256" key="6">
    <source>
        <dbReference type="ARBA" id="ARBA00022777"/>
    </source>
</evidence>
<accession>A0A8J8SBW6</accession>
<dbReference type="SUPFAM" id="SSF55874">
    <property type="entry name" value="ATPase domain of HSP90 chaperone/DNA topoisomerase II/histidine kinase"/>
    <property type="match status" value="2"/>
</dbReference>
<dbReference type="EC" id="2.7.13.3" evidence="2"/>
<keyword evidence="4" id="KW-0808">Transferase</keyword>
<dbReference type="GO" id="GO:0000160">
    <property type="term" value="P:phosphorelay signal transduction system"/>
    <property type="evidence" value="ECO:0007669"/>
    <property type="project" value="UniProtKB-KW"/>
</dbReference>
<dbReference type="GO" id="GO:0004673">
    <property type="term" value="F:protein histidine kinase activity"/>
    <property type="evidence" value="ECO:0007669"/>
    <property type="project" value="UniProtKB-EC"/>
</dbReference>
<dbReference type="Pfam" id="PF13589">
    <property type="entry name" value="HATPase_c_3"/>
    <property type="match status" value="1"/>
</dbReference>
<keyword evidence="5" id="KW-0547">Nucleotide-binding</keyword>
<dbReference type="KEGG" id="vgu:HYG85_07815"/>
<keyword evidence="7" id="KW-0067">ATP-binding</keyword>
<dbReference type="EMBL" id="CP058561">
    <property type="protein sequence ID" value="QUH28825.1"/>
    <property type="molecule type" value="Genomic_DNA"/>
</dbReference>
<keyword evidence="6 11" id="KW-0418">Kinase</keyword>
<dbReference type="Pfam" id="PF02518">
    <property type="entry name" value="HATPase_c"/>
    <property type="match status" value="1"/>
</dbReference>
<evidence type="ECO:0000256" key="4">
    <source>
        <dbReference type="ARBA" id="ARBA00022679"/>
    </source>
</evidence>
<evidence type="ECO:0000256" key="9">
    <source>
        <dbReference type="SAM" id="MobiDB-lite"/>
    </source>
</evidence>
<feature type="compositionally biased region" description="Basic and acidic residues" evidence="9">
    <location>
        <begin position="474"/>
        <end position="487"/>
    </location>
</feature>
<keyword evidence="3" id="KW-0597">Phosphoprotein</keyword>
<comment type="catalytic activity">
    <reaction evidence="1">
        <text>ATP + protein L-histidine = ADP + protein N-phospho-L-histidine.</text>
        <dbReference type="EC" id="2.7.13.3"/>
    </reaction>
</comment>
<dbReference type="RefSeq" id="WP_212693031.1">
    <property type="nucleotide sequence ID" value="NZ_CP058561.1"/>
</dbReference>
<evidence type="ECO:0000256" key="3">
    <source>
        <dbReference type="ARBA" id="ARBA00022553"/>
    </source>
</evidence>
<dbReference type="Proteomes" id="UP000677305">
    <property type="component" value="Chromosome"/>
</dbReference>